<dbReference type="AlphaFoldDB" id="A0A7S3JYI5"/>
<feature type="region of interest" description="Disordered" evidence="2">
    <location>
        <begin position="176"/>
        <end position="198"/>
    </location>
</feature>
<dbReference type="Gene3D" id="1.10.238.10">
    <property type="entry name" value="EF-hand"/>
    <property type="match status" value="1"/>
</dbReference>
<organism evidence="4">
    <name type="scientific">Aureoumbra lagunensis</name>
    <dbReference type="NCBI Taxonomy" id="44058"/>
    <lineage>
        <taxon>Eukaryota</taxon>
        <taxon>Sar</taxon>
        <taxon>Stramenopiles</taxon>
        <taxon>Ochrophyta</taxon>
        <taxon>Pelagophyceae</taxon>
        <taxon>Pelagomonadales</taxon>
        <taxon>Aureoumbra</taxon>
    </lineage>
</organism>
<dbReference type="CDD" id="cd00051">
    <property type="entry name" value="EFh"/>
    <property type="match status" value="1"/>
</dbReference>
<keyword evidence="1" id="KW-0106">Calcium</keyword>
<accession>A0A7S3JYI5</accession>
<reference evidence="4" key="1">
    <citation type="submission" date="2021-01" db="EMBL/GenBank/DDBJ databases">
        <authorList>
            <person name="Corre E."/>
            <person name="Pelletier E."/>
            <person name="Niang G."/>
            <person name="Scheremetjew M."/>
            <person name="Finn R."/>
            <person name="Kale V."/>
            <person name="Holt S."/>
            <person name="Cochrane G."/>
            <person name="Meng A."/>
            <person name="Brown T."/>
            <person name="Cohen L."/>
        </authorList>
    </citation>
    <scope>NUCLEOTIDE SEQUENCE</scope>
    <source>
        <strain evidence="4">CCMP1510</strain>
    </source>
</reference>
<dbReference type="PROSITE" id="PS00018">
    <property type="entry name" value="EF_HAND_1"/>
    <property type="match status" value="1"/>
</dbReference>
<dbReference type="EMBL" id="HBIJ01014696">
    <property type="protein sequence ID" value="CAE0369092.1"/>
    <property type="molecule type" value="Transcribed_RNA"/>
</dbReference>
<feature type="compositionally biased region" description="Low complexity" evidence="2">
    <location>
        <begin position="178"/>
        <end position="188"/>
    </location>
</feature>
<dbReference type="InterPro" id="IPR011992">
    <property type="entry name" value="EF-hand-dom_pair"/>
</dbReference>
<dbReference type="InterPro" id="IPR002048">
    <property type="entry name" value="EF_hand_dom"/>
</dbReference>
<evidence type="ECO:0000256" key="1">
    <source>
        <dbReference type="ARBA" id="ARBA00022837"/>
    </source>
</evidence>
<sequence length="210" mass="23645">MIRWILSLCTKEENSMEYSQVLQDVDVLTNSGSETLGDVFEPPASRTKLSAEQRNRMLALFKHFDHDDNDFISEREIRIGLTKLGNPPTIAEAKKMVNQLDLSHGHGRDGYIDFEEFLTGIIHRRCLLFQALYCQHKLTGKPTSANEIAPNAEKLGISKATDEQEHDPRARLKQLIAKNTNKTSTKTSAQNRRTSTSGALSFSARFNPLV</sequence>
<feature type="compositionally biased region" description="Polar residues" evidence="2">
    <location>
        <begin position="189"/>
        <end position="198"/>
    </location>
</feature>
<evidence type="ECO:0000313" key="4">
    <source>
        <dbReference type="EMBL" id="CAE0369092.1"/>
    </source>
</evidence>
<dbReference type="SUPFAM" id="SSF47473">
    <property type="entry name" value="EF-hand"/>
    <property type="match status" value="1"/>
</dbReference>
<name>A0A7S3JYI5_9STRA</name>
<gene>
    <name evidence="4" type="ORF">ALAG00032_LOCUS9855</name>
</gene>
<proteinExistence type="predicted"/>
<dbReference type="InterPro" id="IPR018247">
    <property type="entry name" value="EF_Hand_1_Ca_BS"/>
</dbReference>
<evidence type="ECO:0000259" key="3">
    <source>
        <dbReference type="PROSITE" id="PS50222"/>
    </source>
</evidence>
<dbReference type="GO" id="GO:0005509">
    <property type="term" value="F:calcium ion binding"/>
    <property type="evidence" value="ECO:0007669"/>
    <property type="project" value="InterPro"/>
</dbReference>
<protein>
    <recommendedName>
        <fullName evidence="3">EF-hand domain-containing protein</fullName>
    </recommendedName>
</protein>
<dbReference type="Pfam" id="PF13499">
    <property type="entry name" value="EF-hand_7"/>
    <property type="match status" value="1"/>
</dbReference>
<dbReference type="PROSITE" id="PS50222">
    <property type="entry name" value="EF_HAND_2"/>
    <property type="match status" value="1"/>
</dbReference>
<evidence type="ECO:0000256" key="2">
    <source>
        <dbReference type="SAM" id="MobiDB-lite"/>
    </source>
</evidence>
<feature type="domain" description="EF-hand" evidence="3">
    <location>
        <begin position="52"/>
        <end position="87"/>
    </location>
</feature>